<evidence type="ECO:0000313" key="3">
    <source>
        <dbReference type="EMBL" id="CAG7825234.1"/>
    </source>
</evidence>
<dbReference type="PANTHER" id="PTHR19328:SF53">
    <property type="entry name" value="MEMBRANE PROTEIN"/>
    <property type="match status" value="1"/>
</dbReference>
<evidence type="ECO:0000313" key="4">
    <source>
        <dbReference type="Proteomes" id="UP000708208"/>
    </source>
</evidence>
<dbReference type="Proteomes" id="UP000708208">
    <property type="component" value="Unassembled WGS sequence"/>
</dbReference>
<accession>A0A8J2KXK6</accession>
<protein>
    <recommendedName>
        <fullName evidence="2">Pyrroloquinoline quinone-dependent pyranose dehydrogenase beta-propeller domain-containing protein</fullName>
    </recommendedName>
</protein>
<feature type="chain" id="PRO_5035241941" description="Pyrroloquinoline quinone-dependent pyranose dehydrogenase beta-propeller domain-containing protein" evidence="1">
    <location>
        <begin position="18"/>
        <end position="396"/>
    </location>
</feature>
<proteinExistence type="predicted"/>
<evidence type="ECO:0000256" key="1">
    <source>
        <dbReference type="SAM" id="SignalP"/>
    </source>
</evidence>
<gene>
    <name evidence="3" type="ORF">AFUS01_LOCUS35357</name>
</gene>
<feature type="signal peptide" evidence="1">
    <location>
        <begin position="1"/>
        <end position="17"/>
    </location>
</feature>
<dbReference type="Pfam" id="PF22807">
    <property type="entry name" value="TrAA12"/>
    <property type="match status" value="1"/>
</dbReference>
<dbReference type="InterPro" id="IPR054539">
    <property type="entry name" value="Beta-prop_PDH"/>
</dbReference>
<keyword evidence="1" id="KW-0732">Signal</keyword>
<dbReference type="OrthoDB" id="507128at2759"/>
<dbReference type="PANTHER" id="PTHR19328">
    <property type="entry name" value="HEDGEHOG-INTERACTING PROTEIN"/>
    <property type="match status" value="1"/>
</dbReference>
<dbReference type="AlphaFoldDB" id="A0A8J2KXK6"/>
<evidence type="ECO:0000259" key="2">
    <source>
        <dbReference type="Pfam" id="PF22807"/>
    </source>
</evidence>
<sequence>MRFSSILTLALAVTCEGAWKTDYPFYAETLAGVVGARGLYVDETGDILVVSKISSSITVIYNRPNGTVAQEILVTGSGLNHGISYSYGSLYASSSTTVYRWPYTPGQRSPITAPAETVISNIPDGYHVTRTLVFDNEGRLLVSVGSSSNVDGNSDRARIRRFSLSGSLPKMFSTGEVFADGLRNEVGLTLHPCGVVYGVENGVDNLDRADLGGDIHNENPAEEMNRFDQAPGRHYGYPYCFSTYNLTGYPPGSQLAHPDFLNDGVHSDEFCQAVEYNIPPILAMPSHAAPLGIEFFRGQNCDSDGAFPCNMIEDAVVAFHGSWNRDIKRGYRVAWIPFNETTGNPTGELIDIIYEEDLSDCSTCFQPVNAVFGLDGCLYVSCDTLGEIIRIYYIGA</sequence>
<comment type="caution">
    <text evidence="3">The sequence shown here is derived from an EMBL/GenBank/DDBJ whole genome shotgun (WGS) entry which is preliminary data.</text>
</comment>
<dbReference type="EMBL" id="CAJVCH010535526">
    <property type="protein sequence ID" value="CAG7825234.1"/>
    <property type="molecule type" value="Genomic_DNA"/>
</dbReference>
<keyword evidence="4" id="KW-1185">Reference proteome</keyword>
<reference evidence="3" key="1">
    <citation type="submission" date="2021-06" db="EMBL/GenBank/DDBJ databases">
        <authorList>
            <person name="Hodson N. C."/>
            <person name="Mongue J. A."/>
            <person name="Jaron S. K."/>
        </authorList>
    </citation>
    <scope>NUCLEOTIDE SEQUENCE</scope>
</reference>
<feature type="domain" description="Pyrroloquinoline quinone-dependent pyranose dehydrogenase beta-propeller" evidence="2">
    <location>
        <begin position="31"/>
        <end position="391"/>
    </location>
</feature>
<name>A0A8J2KXK6_9HEXA</name>
<organism evidence="3 4">
    <name type="scientific">Allacma fusca</name>
    <dbReference type="NCBI Taxonomy" id="39272"/>
    <lineage>
        <taxon>Eukaryota</taxon>
        <taxon>Metazoa</taxon>
        <taxon>Ecdysozoa</taxon>
        <taxon>Arthropoda</taxon>
        <taxon>Hexapoda</taxon>
        <taxon>Collembola</taxon>
        <taxon>Symphypleona</taxon>
        <taxon>Sminthuridae</taxon>
        <taxon>Allacma</taxon>
    </lineage>
</organism>